<sequence length="206" mass="23878">MSIFNKDCKTQNTLNLLISSVFHDLGNCVSLLSLLVEVNRDDPKAFDFNELLEVNSRMLINLRVLQYMFLQGSKGARALADIEQYLLYKGKKVVFHFGIESIQDEFFMLMLHSLLLLSRLLTDYAKIDVFATNMELKFSVVCDVPIDEERLKLFDRITSSSEDEIALPEHYRSHLYYIKGLLVALGLRINTAFEIKEFMLRILPRD</sequence>
<dbReference type="Proteomes" id="UP000464912">
    <property type="component" value="Chromosome"/>
</dbReference>
<reference evidence="1 2" key="2">
    <citation type="journal article" date="2020" name="MBio">
        <title>Isolation and Molecular Analysis of a Novel Neorickettsia Species That Causes Potomac Horse Fever.</title>
        <authorList>
            <person name="Teymournejad O."/>
            <person name="Lin M."/>
            <person name="Bekebrede H."/>
            <person name="Kamr A."/>
            <person name="Toribio R.E."/>
            <person name="Arroyo L.G."/>
            <person name="Baird J.D."/>
            <person name="Rikihisa Y."/>
        </authorList>
    </citation>
    <scope>NUCLEOTIDE SEQUENCE [LARGE SCALE GENOMIC DNA]</scope>
    <source>
        <strain evidence="1 2">Fin17</strain>
    </source>
</reference>
<dbReference type="KEGG" id="nef:GP480_02880"/>
<dbReference type="RefSeq" id="WP_160095707.1">
    <property type="nucleotide sequence ID" value="NZ_CP047224.1"/>
</dbReference>
<proteinExistence type="predicted"/>
<keyword evidence="2" id="KW-1185">Reference proteome</keyword>
<reference evidence="1 2" key="1">
    <citation type="journal article" date="2020" name="MBio">
        <title>Erratum for Teymournejad et al., 'Isolation and Molecular Analysis of a Novel Neorickettsia Species That Causes Potomac Horse Fever'.</title>
        <authorList>
            <person name="Teymournejad O."/>
            <person name="Lin M."/>
            <person name="Bekebrede H."/>
            <person name="Kamr A."/>
            <person name="Toribio R.E."/>
            <person name="Arroyo L.G."/>
            <person name="Baird J.D."/>
            <person name="Rikihisa Y."/>
        </authorList>
    </citation>
    <scope>NUCLEOTIDE SEQUENCE [LARGE SCALE GENOMIC DNA]</scope>
    <source>
        <strain evidence="1 2">Fin17</strain>
    </source>
</reference>
<dbReference type="AlphaFoldDB" id="A0A6P1GB04"/>
<organism evidence="1 2">
    <name type="scientific">Neorickettsia findlayensis</name>
    <dbReference type="NCBI Taxonomy" id="2686014"/>
    <lineage>
        <taxon>Bacteria</taxon>
        <taxon>Pseudomonadati</taxon>
        <taxon>Pseudomonadota</taxon>
        <taxon>Alphaproteobacteria</taxon>
        <taxon>Rickettsiales</taxon>
        <taxon>Anaplasmataceae</taxon>
        <taxon>Neorickettsia</taxon>
    </lineage>
</organism>
<name>A0A6P1GB04_9RICK</name>
<dbReference type="EMBL" id="CP047224">
    <property type="protein sequence ID" value="QHD65373.1"/>
    <property type="molecule type" value="Genomic_DNA"/>
</dbReference>
<evidence type="ECO:0008006" key="3">
    <source>
        <dbReference type="Google" id="ProtNLM"/>
    </source>
</evidence>
<protein>
    <recommendedName>
        <fullName evidence="3">Histidine phosphotransferase</fullName>
    </recommendedName>
</protein>
<evidence type="ECO:0000313" key="1">
    <source>
        <dbReference type="EMBL" id="QHD65373.1"/>
    </source>
</evidence>
<accession>A0A6P1GB04</accession>
<gene>
    <name evidence="1" type="ORF">GP480_02880</name>
</gene>
<evidence type="ECO:0000313" key="2">
    <source>
        <dbReference type="Proteomes" id="UP000464912"/>
    </source>
</evidence>